<evidence type="ECO:0000313" key="2">
    <source>
        <dbReference type="Proteomes" id="UP000087171"/>
    </source>
</evidence>
<dbReference type="SUPFAM" id="SSF50630">
    <property type="entry name" value="Acid proteases"/>
    <property type="match status" value="1"/>
</dbReference>
<dbReference type="Pfam" id="PF08284">
    <property type="entry name" value="RVP_2"/>
    <property type="match status" value="1"/>
</dbReference>
<dbReference type="PANTHER" id="PTHR15503">
    <property type="entry name" value="LDOC1 RELATED"/>
    <property type="match status" value="1"/>
</dbReference>
<accession>A0A3Q7Y6F6</accession>
<organism evidence="2 3">
    <name type="scientific">Cicer arietinum</name>
    <name type="common">Chickpea</name>
    <name type="synonym">Garbanzo</name>
    <dbReference type="NCBI Taxonomy" id="3827"/>
    <lineage>
        <taxon>Eukaryota</taxon>
        <taxon>Viridiplantae</taxon>
        <taxon>Streptophyta</taxon>
        <taxon>Embryophyta</taxon>
        <taxon>Tracheophyta</taxon>
        <taxon>Spermatophyta</taxon>
        <taxon>Magnoliopsida</taxon>
        <taxon>eudicotyledons</taxon>
        <taxon>Gunneridae</taxon>
        <taxon>Pentapetalae</taxon>
        <taxon>rosids</taxon>
        <taxon>fabids</taxon>
        <taxon>Fabales</taxon>
        <taxon>Fabaceae</taxon>
        <taxon>Papilionoideae</taxon>
        <taxon>50 kb inversion clade</taxon>
        <taxon>NPAAA clade</taxon>
        <taxon>Hologalegina</taxon>
        <taxon>IRL clade</taxon>
        <taxon>Cicereae</taxon>
        <taxon>Cicer</taxon>
    </lineage>
</organism>
<dbReference type="Gene3D" id="2.40.70.10">
    <property type="entry name" value="Acid Proteases"/>
    <property type="match status" value="1"/>
</dbReference>
<dbReference type="RefSeq" id="XP_027186082.1">
    <property type="nucleotide sequence ID" value="XM_027330281.1"/>
</dbReference>
<dbReference type="AlphaFoldDB" id="A0A3Q7Y6F6"/>
<sequence>MAHFLPEGVRDGLAHEFERLEQTEGMTVSEYSAHFTQLSRHAPYPIIEEMRVKRFIRGLKDYLFKYVVGSNCYTFAEVLSLVLQIEQRRRIKEAIDKIHERNKCLMDLTITIRTVVVDVCLVIRGNKDSCLKGVVIVGSLLGQFHIQNCYKDGNAKVCYQCGRDAHVLFDLGATHSFVSSWFATRLGKCSSFLEEPLVVAKPVGGNLLAKSVYRSCDINIDGKVLPVDLVVIDLVDFDAILGMDWLALHHATLDCQNKMVKFEIPGQSVFSLQGDRCWVPHNQISALIASKLMRRGCQAYLVLVRDTQVAEEELEKIPIACEFPNVFPEELPRLPPDREIEFSIDLVPNTDPISIPLIVWPQ</sequence>
<proteinExistence type="predicted"/>
<dbReference type="CDD" id="cd00303">
    <property type="entry name" value="retropepsin_like"/>
    <property type="match status" value="1"/>
</dbReference>
<dbReference type="PANTHER" id="PTHR15503:SF45">
    <property type="entry name" value="RNA-DIRECTED DNA POLYMERASE HOMOLOG"/>
    <property type="match status" value="1"/>
</dbReference>
<dbReference type="InterPro" id="IPR021109">
    <property type="entry name" value="Peptidase_aspartic_dom_sf"/>
</dbReference>
<evidence type="ECO:0000313" key="3">
    <source>
        <dbReference type="RefSeq" id="XP_027186082.1"/>
    </source>
</evidence>
<keyword evidence="2" id="KW-1185">Reference proteome</keyword>
<gene>
    <name evidence="3" type="primary">LOC105852844</name>
</gene>
<dbReference type="OrthoDB" id="1749844at2759"/>
<protein>
    <submittedName>
        <fullName evidence="3">Uncharacterized protein LOC105852844</fullName>
    </submittedName>
</protein>
<reference evidence="3" key="1">
    <citation type="submission" date="2025-08" db="UniProtKB">
        <authorList>
            <consortium name="RefSeq"/>
        </authorList>
    </citation>
    <scope>IDENTIFICATION</scope>
    <source>
        <tissue evidence="3">Etiolated seedlings</tissue>
    </source>
</reference>
<dbReference type="InterPro" id="IPR005162">
    <property type="entry name" value="Retrotrans_gag_dom"/>
</dbReference>
<dbReference type="STRING" id="3827.A0A3Q7Y6F6"/>
<dbReference type="Proteomes" id="UP000087171">
    <property type="component" value="Unplaced"/>
</dbReference>
<evidence type="ECO:0000259" key="1">
    <source>
        <dbReference type="Pfam" id="PF03732"/>
    </source>
</evidence>
<dbReference type="InterPro" id="IPR032567">
    <property type="entry name" value="RTL1-rel"/>
</dbReference>
<dbReference type="Pfam" id="PF03732">
    <property type="entry name" value="Retrotrans_gag"/>
    <property type="match status" value="1"/>
</dbReference>
<feature type="domain" description="Retrotransposon gag" evidence="1">
    <location>
        <begin position="2"/>
        <end position="61"/>
    </location>
</feature>
<name>A0A3Q7Y6F6_CICAR</name>